<accession>A0ABV2MP24</accession>
<dbReference type="InterPro" id="IPR043129">
    <property type="entry name" value="ATPase_NBD"/>
</dbReference>
<comment type="similarity">
    <text evidence="3">Belongs to the bacterial glucokinase family.</text>
</comment>
<evidence type="ECO:0000256" key="2">
    <source>
        <dbReference type="ARBA" id="ARBA00022777"/>
    </source>
</evidence>
<keyword evidence="5" id="KW-1185">Reference proteome</keyword>
<comment type="caution">
    <text evidence="4">The sequence shown here is derived from an EMBL/GenBank/DDBJ whole genome shotgun (WGS) entry which is preliminary data.</text>
</comment>
<dbReference type="SUPFAM" id="SSF53067">
    <property type="entry name" value="Actin-like ATPase domain"/>
    <property type="match status" value="1"/>
</dbReference>
<gene>
    <name evidence="4" type="ORF">ABID08_005590</name>
</gene>
<protein>
    <submittedName>
        <fullName evidence="4">Glucokinase</fullName>
        <ecNumber evidence="4">2.7.1.2</ecNumber>
    </submittedName>
</protein>
<dbReference type="CDD" id="cd24008">
    <property type="entry name" value="ASKHA_NBD_GLK"/>
    <property type="match status" value="1"/>
</dbReference>
<dbReference type="EC" id="2.7.1.2" evidence="4"/>
<evidence type="ECO:0000256" key="1">
    <source>
        <dbReference type="ARBA" id="ARBA00022679"/>
    </source>
</evidence>
<dbReference type="PANTHER" id="PTHR47690">
    <property type="entry name" value="GLUCOKINASE"/>
    <property type="match status" value="1"/>
</dbReference>
<keyword evidence="1 4" id="KW-0808">Transferase</keyword>
<dbReference type="InterPro" id="IPR003836">
    <property type="entry name" value="Glucokinase"/>
</dbReference>
<keyword evidence="2" id="KW-0418">Kinase</keyword>
<reference evidence="4 5" key="1">
    <citation type="submission" date="2024-06" db="EMBL/GenBank/DDBJ databases">
        <title>Genomic Encyclopedia of Type Strains, Phase IV (KMG-IV): sequencing the most valuable type-strain genomes for metagenomic binning, comparative biology and taxonomic classification.</title>
        <authorList>
            <person name="Goeker M."/>
        </authorList>
    </citation>
    <scope>NUCLEOTIDE SEQUENCE [LARGE SCALE GENOMIC DNA]</scope>
    <source>
        <strain evidence="4 5">DSM 29288</strain>
    </source>
</reference>
<evidence type="ECO:0000256" key="3">
    <source>
        <dbReference type="RuleBase" id="RU004046"/>
    </source>
</evidence>
<dbReference type="Gene3D" id="3.30.420.40">
    <property type="match status" value="1"/>
</dbReference>
<dbReference type="InterPro" id="IPR050201">
    <property type="entry name" value="Bacterial_glucokinase"/>
</dbReference>
<organism evidence="4 5">
    <name type="scientific">Rhizobium binae</name>
    <dbReference type="NCBI Taxonomy" id="1138190"/>
    <lineage>
        <taxon>Bacteria</taxon>
        <taxon>Pseudomonadati</taxon>
        <taxon>Pseudomonadota</taxon>
        <taxon>Alphaproteobacteria</taxon>
        <taxon>Hyphomicrobiales</taxon>
        <taxon>Rhizobiaceae</taxon>
        <taxon>Rhizobium/Agrobacterium group</taxon>
        <taxon>Rhizobium</taxon>
    </lineage>
</organism>
<evidence type="ECO:0000313" key="5">
    <source>
        <dbReference type="Proteomes" id="UP001549077"/>
    </source>
</evidence>
<dbReference type="EMBL" id="JBEPMY010000025">
    <property type="protein sequence ID" value="MET3758208.1"/>
    <property type="molecule type" value="Genomic_DNA"/>
</dbReference>
<dbReference type="GO" id="GO:0004340">
    <property type="term" value="F:glucokinase activity"/>
    <property type="evidence" value="ECO:0007669"/>
    <property type="project" value="UniProtKB-EC"/>
</dbReference>
<sequence>MSILSDRIAIVGEIGPTHSRFAVADIDETTMDHYVVLRTDDFDTIELIIDAYLNSLPHRPGRLSLAVAGDVVDGQARLFHRPWNFKAKQLQDAFSLQSVNLMRDIEAVSLSVPLLAQHDLLPICGTASAQTGPKAIALVERDIEAAVAIPNARSWTTVCGRAGDISFGAEDEEELLIINSLRSGPTRIGLRSLLTSIGFAALHDALRIRAGLNLSGWNVHQIVEASELDEPDPYARQALQRFVTWLGRFAGDLAAVYGATGGVYLVGGLANDLRGVLTEGAFAASFKAAGGPSGFTSTASVHLVTASNTSLRGAALALS</sequence>
<name>A0ABV2MP24_9HYPH</name>
<proteinExistence type="inferred from homology"/>
<dbReference type="GeneID" id="91152072"/>
<dbReference type="Gene3D" id="3.40.367.20">
    <property type="match status" value="1"/>
</dbReference>
<dbReference type="RefSeq" id="WP_168302268.1">
    <property type="nucleotide sequence ID" value="NZ_CP071607.1"/>
</dbReference>
<dbReference type="PANTHER" id="PTHR47690:SF1">
    <property type="entry name" value="GLUCOKINASE"/>
    <property type="match status" value="1"/>
</dbReference>
<dbReference type="Pfam" id="PF02685">
    <property type="entry name" value="Glucokinase"/>
    <property type="match status" value="1"/>
</dbReference>
<evidence type="ECO:0000313" key="4">
    <source>
        <dbReference type="EMBL" id="MET3758208.1"/>
    </source>
</evidence>
<dbReference type="Proteomes" id="UP001549077">
    <property type="component" value="Unassembled WGS sequence"/>
</dbReference>